<dbReference type="EMBL" id="JACCCC010000001">
    <property type="protein sequence ID" value="NYE46409.1"/>
    <property type="molecule type" value="Genomic_DNA"/>
</dbReference>
<dbReference type="RefSeq" id="WP_179642518.1">
    <property type="nucleotide sequence ID" value="NZ_BAAAYY010000022.1"/>
</dbReference>
<keyword evidence="1" id="KW-0812">Transmembrane</keyword>
<sequence>MAETGAGRNRTVRPLLAAGGVAVVTAVSIAGGIVWGANGPAAEAAPADAFAAAPGCDAVGSGAVESVAPSAVLVSAERGPLVNADAGGCAWSSVDVEDAAPRTLQVDFTAHFTDKAGETSGEQAAAEEMRRLAPVGELDGAAPVAALGEDALMWPSTAVRGAAEVAFRRDNLVVRIWYGGDEDADGAALDYEDARDRAVAVAEELAAAL</sequence>
<protein>
    <recommendedName>
        <fullName evidence="4">DUF3558 domain-containing protein</fullName>
    </recommendedName>
</protein>
<dbReference type="AlphaFoldDB" id="A0A852TQZ5"/>
<feature type="transmembrane region" description="Helical" evidence="1">
    <location>
        <begin position="12"/>
        <end position="35"/>
    </location>
</feature>
<evidence type="ECO:0008006" key="4">
    <source>
        <dbReference type="Google" id="ProtNLM"/>
    </source>
</evidence>
<name>A0A852TQZ5_9ACTN</name>
<keyword evidence="1" id="KW-0472">Membrane</keyword>
<comment type="caution">
    <text evidence="2">The sequence shown here is derived from an EMBL/GenBank/DDBJ whole genome shotgun (WGS) entry which is preliminary data.</text>
</comment>
<reference evidence="2 3" key="1">
    <citation type="submission" date="2020-07" db="EMBL/GenBank/DDBJ databases">
        <title>Sequencing the genomes of 1000 actinobacteria strains.</title>
        <authorList>
            <person name="Klenk H.-P."/>
        </authorList>
    </citation>
    <scope>NUCLEOTIDE SEQUENCE [LARGE SCALE GENOMIC DNA]</scope>
    <source>
        <strain evidence="2 3">CXB654</strain>
    </source>
</reference>
<evidence type="ECO:0000256" key="1">
    <source>
        <dbReference type="SAM" id="Phobius"/>
    </source>
</evidence>
<proteinExistence type="predicted"/>
<evidence type="ECO:0000313" key="2">
    <source>
        <dbReference type="EMBL" id="NYE46409.1"/>
    </source>
</evidence>
<dbReference type="Proteomes" id="UP000589036">
    <property type="component" value="Unassembled WGS sequence"/>
</dbReference>
<evidence type="ECO:0000313" key="3">
    <source>
        <dbReference type="Proteomes" id="UP000589036"/>
    </source>
</evidence>
<organism evidence="2 3">
    <name type="scientific">Spinactinospora alkalitolerans</name>
    <dbReference type="NCBI Taxonomy" id="687207"/>
    <lineage>
        <taxon>Bacteria</taxon>
        <taxon>Bacillati</taxon>
        <taxon>Actinomycetota</taxon>
        <taxon>Actinomycetes</taxon>
        <taxon>Streptosporangiales</taxon>
        <taxon>Nocardiopsidaceae</taxon>
        <taxon>Spinactinospora</taxon>
    </lineage>
</organism>
<gene>
    <name evidence="2" type="ORF">HDA32_001529</name>
</gene>
<keyword evidence="3" id="KW-1185">Reference proteome</keyword>
<keyword evidence="1" id="KW-1133">Transmembrane helix</keyword>
<accession>A0A852TQZ5</accession>